<dbReference type="EMBL" id="GBEZ01025045">
    <property type="protein sequence ID" value="JAC62003.1"/>
    <property type="molecule type" value="Transcribed_RNA"/>
</dbReference>
<evidence type="ECO:0000256" key="1">
    <source>
        <dbReference type="SAM" id="MobiDB-lite"/>
    </source>
</evidence>
<reference evidence="2" key="1">
    <citation type="submission" date="2014-05" db="EMBL/GenBank/DDBJ databases">
        <title>The transcriptome of the halophilic microalga Tetraselmis sp. GSL018 isolated from the Great Salt Lake, Utah.</title>
        <authorList>
            <person name="Jinkerson R.E."/>
            <person name="D'Adamo S."/>
            <person name="Posewitz M.C."/>
        </authorList>
    </citation>
    <scope>NUCLEOTIDE SEQUENCE</scope>
    <source>
        <strain evidence="2">GSL018</strain>
    </source>
</reference>
<gene>
    <name evidence="2" type="ORF">TSPGSL018_24578</name>
</gene>
<feature type="region of interest" description="Disordered" evidence="1">
    <location>
        <begin position="1"/>
        <end position="47"/>
    </location>
</feature>
<protein>
    <submittedName>
        <fullName evidence="2">Uncharacterized protein</fullName>
    </submittedName>
</protein>
<organism evidence="2">
    <name type="scientific">Tetraselmis sp. GSL018</name>
    <dbReference type="NCBI Taxonomy" id="582737"/>
    <lineage>
        <taxon>Eukaryota</taxon>
        <taxon>Viridiplantae</taxon>
        <taxon>Chlorophyta</taxon>
        <taxon>core chlorophytes</taxon>
        <taxon>Chlorodendrophyceae</taxon>
        <taxon>Chlorodendrales</taxon>
        <taxon>Chlorodendraceae</taxon>
        <taxon>Tetraselmis</taxon>
    </lineage>
</organism>
<feature type="compositionally biased region" description="Basic and acidic residues" evidence="1">
    <location>
        <begin position="23"/>
        <end position="47"/>
    </location>
</feature>
<name>A0A061QQL5_9CHLO</name>
<feature type="non-terminal residue" evidence="2">
    <location>
        <position position="47"/>
    </location>
</feature>
<dbReference type="AlphaFoldDB" id="A0A061QQL5"/>
<proteinExistence type="predicted"/>
<evidence type="ECO:0000313" key="2">
    <source>
        <dbReference type="EMBL" id="JAC62003.1"/>
    </source>
</evidence>
<accession>A0A061QQL5</accession>
<sequence length="47" mass="5106">MTDIEGSPGKVSGKIAKNASAMKNDKARDEGPLIEYSREKQKLKLTA</sequence>